<proteinExistence type="predicted"/>
<dbReference type="Proteomes" id="UP000027471">
    <property type="component" value="Unassembled WGS sequence"/>
</dbReference>
<keyword evidence="2" id="KW-1185">Reference proteome</keyword>
<evidence type="ECO:0000313" key="2">
    <source>
        <dbReference type="Proteomes" id="UP000027471"/>
    </source>
</evidence>
<dbReference type="AlphaFoldDB" id="A0A074JWS8"/>
<organism evidence="1 2">
    <name type="scientific">Thioclava indica</name>
    <dbReference type="NCBI Taxonomy" id="1353528"/>
    <lineage>
        <taxon>Bacteria</taxon>
        <taxon>Pseudomonadati</taxon>
        <taxon>Pseudomonadota</taxon>
        <taxon>Alphaproteobacteria</taxon>
        <taxon>Rhodobacterales</taxon>
        <taxon>Paracoccaceae</taxon>
        <taxon>Thioclava</taxon>
    </lineage>
</organism>
<comment type="caution">
    <text evidence="1">The sequence shown here is derived from an EMBL/GenBank/DDBJ whole genome shotgun (WGS) entry which is preliminary data.</text>
</comment>
<gene>
    <name evidence="1" type="ORF">DT23_14710</name>
</gene>
<evidence type="ECO:0000313" key="1">
    <source>
        <dbReference type="EMBL" id="KEO60048.1"/>
    </source>
</evidence>
<name>A0A074JWS8_9RHOB</name>
<dbReference type="EMBL" id="AUNB01000024">
    <property type="protein sequence ID" value="KEO60048.1"/>
    <property type="molecule type" value="Genomic_DNA"/>
</dbReference>
<accession>A0A074JWS8</accession>
<protein>
    <submittedName>
        <fullName evidence="1">Uncharacterized protein</fullName>
    </submittedName>
</protein>
<reference evidence="1 2" key="1">
    <citation type="journal article" date="2015" name="Antonie Van Leeuwenhoek">
        <title>Thioclava indica sp. nov., isolated from surface seawater of the Indian Ocean.</title>
        <authorList>
            <person name="Liu Y."/>
            <person name="Lai Q."/>
            <person name="Du J."/>
            <person name="Xu H."/>
            <person name="Jiang L."/>
            <person name="Shao Z."/>
        </authorList>
    </citation>
    <scope>NUCLEOTIDE SEQUENCE [LARGE SCALE GENOMIC DNA]</scope>
    <source>
        <strain evidence="1 2">DT23-4</strain>
    </source>
</reference>
<sequence length="39" mass="4361">MIAGGRFLPCDDAFDTLLEVADLSIQHGFERIIKIVSIR</sequence>